<reference evidence="2" key="1">
    <citation type="submission" date="2017-09" db="EMBL/GenBank/DDBJ databases">
        <title>Depth-based differentiation of microbial function through sediment-hosted aquifers and enrichment of novel symbionts in the deep terrestrial subsurface.</title>
        <authorList>
            <person name="Probst A.J."/>
            <person name="Ladd B."/>
            <person name="Jarett J.K."/>
            <person name="Geller-Mcgrath D.E."/>
            <person name="Sieber C.M.K."/>
            <person name="Emerson J.B."/>
            <person name="Anantharaman K."/>
            <person name="Thomas B.C."/>
            <person name="Malmstrom R."/>
            <person name="Stieglmeier M."/>
            <person name="Klingl A."/>
            <person name="Woyke T."/>
            <person name="Ryan C.M."/>
            <person name="Banfield J.F."/>
        </authorList>
    </citation>
    <scope>NUCLEOTIDE SEQUENCE [LARGE SCALE GENOMIC DNA]</scope>
</reference>
<evidence type="ECO:0000313" key="1">
    <source>
        <dbReference type="EMBL" id="PIS41450.1"/>
    </source>
</evidence>
<organism evidence="1 2">
    <name type="scientific">Candidatus Kerfeldbacteria bacterium CG08_land_8_20_14_0_20_42_7</name>
    <dbReference type="NCBI Taxonomy" id="2014245"/>
    <lineage>
        <taxon>Bacteria</taxon>
        <taxon>Candidatus Kerfeldiibacteriota</taxon>
    </lineage>
</organism>
<gene>
    <name evidence="1" type="ORF">COT25_03065</name>
</gene>
<protein>
    <submittedName>
        <fullName evidence="1">Uncharacterized protein</fullName>
    </submittedName>
</protein>
<name>A0A2H0YSL4_9BACT</name>
<accession>A0A2H0YSL4</accession>
<comment type="caution">
    <text evidence="1">The sequence shown here is derived from an EMBL/GenBank/DDBJ whole genome shotgun (WGS) entry which is preliminary data.</text>
</comment>
<dbReference type="EMBL" id="PEXV01000103">
    <property type="protein sequence ID" value="PIS41450.1"/>
    <property type="molecule type" value="Genomic_DNA"/>
</dbReference>
<dbReference type="AlphaFoldDB" id="A0A2H0YSL4"/>
<proteinExistence type="predicted"/>
<evidence type="ECO:0000313" key="2">
    <source>
        <dbReference type="Proteomes" id="UP000228711"/>
    </source>
</evidence>
<sequence length="86" mass="9481">MEIVLEGRVFTQGYDTPSESFGILATDGREIGLGSYDTMREQIRPYIGDSISVTFSNICKSSIDGCCRTLFSLCGTVKSWEPLTTQ</sequence>
<dbReference type="Proteomes" id="UP000228711">
    <property type="component" value="Unassembled WGS sequence"/>
</dbReference>